<gene>
    <name evidence="2" type="ORF">NE848_01190</name>
</gene>
<keyword evidence="3" id="KW-1185">Reference proteome</keyword>
<dbReference type="SUPFAM" id="SSF109604">
    <property type="entry name" value="HD-domain/PDEase-like"/>
    <property type="match status" value="1"/>
</dbReference>
<comment type="caution">
    <text evidence="2">The sequence shown here is derived from an EMBL/GenBank/DDBJ whole genome shotgun (WGS) entry which is preliminary data.</text>
</comment>
<dbReference type="Proteomes" id="UP001155077">
    <property type="component" value="Unassembled WGS sequence"/>
</dbReference>
<dbReference type="CDD" id="cd00077">
    <property type="entry name" value="HDc"/>
    <property type="match status" value="1"/>
</dbReference>
<proteinExistence type="predicted"/>
<dbReference type="Gene3D" id="1.10.3210.10">
    <property type="entry name" value="Hypothetical protein af1432"/>
    <property type="match status" value="1"/>
</dbReference>
<name>A0ABT0YWZ9_9FLAO</name>
<evidence type="ECO:0000313" key="2">
    <source>
        <dbReference type="EMBL" id="MCM8567979.1"/>
    </source>
</evidence>
<organism evidence="2 3">
    <name type="scientific">Gramella jeungdoensis</name>
    <dbReference type="NCBI Taxonomy" id="708091"/>
    <lineage>
        <taxon>Bacteria</taxon>
        <taxon>Pseudomonadati</taxon>
        <taxon>Bacteroidota</taxon>
        <taxon>Flavobacteriia</taxon>
        <taxon>Flavobacteriales</taxon>
        <taxon>Flavobacteriaceae</taxon>
        <taxon>Christiangramia</taxon>
    </lineage>
</organism>
<dbReference type="InterPro" id="IPR003607">
    <property type="entry name" value="HD/PDEase_dom"/>
</dbReference>
<sequence length="191" mass="22221">MHKPVFKDIYKRLENDLPSYLFYHDAAHTKTVVNQARFIAEKEGLSSEDIGLIEIASLFHDTGFLFQAEGHEEKSCELALKELPQYSFSEIQIEKICGMIKATKIPQKPKNTNEKIVADADLFYLGTSRYNFFSGKLYKELKFLKPEITDREWFNIQVDFLRSHTFHTPFAIKVLEPVKQQNLQELLNSDN</sequence>
<protein>
    <submittedName>
        <fullName evidence="2">HD domain-containing protein</fullName>
    </submittedName>
</protein>
<dbReference type="Pfam" id="PF01966">
    <property type="entry name" value="HD"/>
    <property type="match status" value="1"/>
</dbReference>
<dbReference type="InterPro" id="IPR006674">
    <property type="entry name" value="HD_domain"/>
</dbReference>
<evidence type="ECO:0000259" key="1">
    <source>
        <dbReference type="Pfam" id="PF01966"/>
    </source>
</evidence>
<dbReference type="RefSeq" id="WP_252110389.1">
    <property type="nucleotide sequence ID" value="NZ_JAMSCK010000001.1"/>
</dbReference>
<feature type="domain" description="HD" evidence="1">
    <location>
        <begin position="27"/>
        <end position="121"/>
    </location>
</feature>
<accession>A0ABT0YWZ9</accession>
<dbReference type="EMBL" id="JAMSCK010000001">
    <property type="protein sequence ID" value="MCM8567979.1"/>
    <property type="molecule type" value="Genomic_DNA"/>
</dbReference>
<reference evidence="2" key="1">
    <citation type="submission" date="2022-06" db="EMBL/GenBank/DDBJ databases">
        <title>Gramella sediminis sp. nov., isolated from deep-sea sediment of the Indian Ocean.</title>
        <authorList>
            <person name="Yang L."/>
        </authorList>
    </citation>
    <scope>NUCLEOTIDE SEQUENCE</scope>
    <source>
        <strain evidence="2">HMD3159</strain>
    </source>
</reference>
<evidence type="ECO:0000313" key="3">
    <source>
        <dbReference type="Proteomes" id="UP001155077"/>
    </source>
</evidence>